<evidence type="ECO:0000256" key="4">
    <source>
        <dbReference type="ARBA" id="ARBA00022989"/>
    </source>
</evidence>
<comment type="caution">
    <text evidence="8">The sequence shown here is derived from an EMBL/GenBank/DDBJ whole genome shotgun (WGS) entry which is preliminary data.</text>
</comment>
<evidence type="ECO:0000256" key="6">
    <source>
        <dbReference type="ARBA" id="ARBA00023180"/>
    </source>
</evidence>
<feature type="domain" description="Bulb-type lectin" evidence="7">
    <location>
        <begin position="31"/>
        <end position="144"/>
    </location>
</feature>
<dbReference type="Proteomes" id="UP000585474">
    <property type="component" value="Unassembled WGS sequence"/>
</dbReference>
<evidence type="ECO:0000256" key="2">
    <source>
        <dbReference type="ARBA" id="ARBA00022692"/>
    </source>
</evidence>
<accession>A0A7J0FU87</accession>
<dbReference type="SMART" id="SM00108">
    <property type="entry name" value="B_lectin"/>
    <property type="match status" value="1"/>
</dbReference>
<dbReference type="AlphaFoldDB" id="A0A7J0FU87"/>
<evidence type="ECO:0000313" key="9">
    <source>
        <dbReference type="Proteomes" id="UP000585474"/>
    </source>
</evidence>
<keyword evidence="5" id="KW-0472">Membrane</keyword>
<evidence type="ECO:0000256" key="3">
    <source>
        <dbReference type="ARBA" id="ARBA00022729"/>
    </source>
</evidence>
<evidence type="ECO:0000256" key="1">
    <source>
        <dbReference type="ARBA" id="ARBA00004167"/>
    </source>
</evidence>
<keyword evidence="2" id="KW-0812">Transmembrane</keyword>
<comment type="subcellular location">
    <subcellularLocation>
        <location evidence="1">Membrane</location>
        <topology evidence="1">Single-pass membrane protein</topology>
    </subcellularLocation>
</comment>
<evidence type="ECO:0000313" key="8">
    <source>
        <dbReference type="EMBL" id="GFZ02265.1"/>
    </source>
</evidence>
<dbReference type="InterPro" id="IPR036426">
    <property type="entry name" value="Bulb-type_lectin_dom_sf"/>
</dbReference>
<reference evidence="8 9" key="1">
    <citation type="submission" date="2019-07" db="EMBL/GenBank/DDBJ databases">
        <title>De Novo Assembly of kiwifruit Actinidia rufa.</title>
        <authorList>
            <person name="Sugita-Konishi S."/>
            <person name="Sato K."/>
            <person name="Mori E."/>
            <person name="Abe Y."/>
            <person name="Kisaki G."/>
            <person name="Hamano K."/>
            <person name="Suezawa K."/>
            <person name="Otani M."/>
            <person name="Fukuda T."/>
            <person name="Manabe T."/>
            <person name="Gomi K."/>
            <person name="Tabuchi M."/>
            <person name="Akimitsu K."/>
            <person name="Kataoka I."/>
        </authorList>
    </citation>
    <scope>NUCLEOTIDE SEQUENCE [LARGE SCALE GENOMIC DNA]</scope>
    <source>
        <strain evidence="9">cv. Fuchu</strain>
    </source>
</reference>
<name>A0A7J0FU87_9ERIC</name>
<keyword evidence="4" id="KW-1133">Transmembrane helix</keyword>
<dbReference type="OrthoDB" id="619632at2759"/>
<keyword evidence="3" id="KW-0732">Signal</keyword>
<dbReference type="CDD" id="cd00028">
    <property type="entry name" value="B_lectin"/>
    <property type="match status" value="1"/>
</dbReference>
<protein>
    <recommendedName>
        <fullName evidence="7">Bulb-type lectin domain-containing protein</fullName>
    </recommendedName>
</protein>
<evidence type="ECO:0000259" key="7">
    <source>
        <dbReference type="PROSITE" id="PS50927"/>
    </source>
</evidence>
<dbReference type="GO" id="GO:0016020">
    <property type="term" value="C:membrane"/>
    <property type="evidence" value="ECO:0007669"/>
    <property type="project" value="UniProtKB-SubCell"/>
</dbReference>
<keyword evidence="6" id="KW-0325">Glycoprotein</keyword>
<keyword evidence="9" id="KW-1185">Reference proteome</keyword>
<sequence length="146" mass="16348">MPFSKLQGRAVNWAEAEAPGLISLRFGNSISVEKQSEFLISPNGTFASGFYQVAAGTNAYCYSIWITNSVTKTVVWMANRDRPVIGKRSKLTLHRNGNVLVDPDGSTMWSSYTVSEAYAKVRLLETGDLVLIDQRENVIWEFRLSH</sequence>
<dbReference type="PROSITE" id="PS50927">
    <property type="entry name" value="BULB_LECTIN"/>
    <property type="match status" value="1"/>
</dbReference>
<organism evidence="8 9">
    <name type="scientific">Actinidia rufa</name>
    <dbReference type="NCBI Taxonomy" id="165716"/>
    <lineage>
        <taxon>Eukaryota</taxon>
        <taxon>Viridiplantae</taxon>
        <taxon>Streptophyta</taxon>
        <taxon>Embryophyta</taxon>
        <taxon>Tracheophyta</taxon>
        <taxon>Spermatophyta</taxon>
        <taxon>Magnoliopsida</taxon>
        <taxon>eudicotyledons</taxon>
        <taxon>Gunneridae</taxon>
        <taxon>Pentapetalae</taxon>
        <taxon>asterids</taxon>
        <taxon>Ericales</taxon>
        <taxon>Actinidiaceae</taxon>
        <taxon>Actinidia</taxon>
    </lineage>
</organism>
<dbReference type="Pfam" id="PF01453">
    <property type="entry name" value="B_lectin"/>
    <property type="match status" value="1"/>
</dbReference>
<dbReference type="PANTHER" id="PTHR47974">
    <property type="entry name" value="OS07G0415500 PROTEIN"/>
    <property type="match status" value="1"/>
</dbReference>
<proteinExistence type="predicted"/>
<dbReference type="PANTHER" id="PTHR47974:SF3">
    <property type="entry name" value="RECEPTOR-LIKE SERINE_THREONINE-PROTEIN KINASE"/>
    <property type="match status" value="1"/>
</dbReference>
<dbReference type="SUPFAM" id="SSF51110">
    <property type="entry name" value="alpha-D-mannose-specific plant lectins"/>
    <property type="match status" value="1"/>
</dbReference>
<dbReference type="EMBL" id="BJWL01000015">
    <property type="protein sequence ID" value="GFZ02265.1"/>
    <property type="molecule type" value="Genomic_DNA"/>
</dbReference>
<gene>
    <name evidence="8" type="ORF">Acr_15g0008730</name>
</gene>
<dbReference type="Gene3D" id="2.90.10.10">
    <property type="entry name" value="Bulb-type lectin domain"/>
    <property type="match status" value="1"/>
</dbReference>
<evidence type="ECO:0000256" key="5">
    <source>
        <dbReference type="ARBA" id="ARBA00023136"/>
    </source>
</evidence>
<dbReference type="InterPro" id="IPR001480">
    <property type="entry name" value="Bulb-type_lectin_dom"/>
</dbReference>